<feature type="compositionally biased region" description="Acidic residues" evidence="4">
    <location>
        <begin position="503"/>
        <end position="514"/>
    </location>
</feature>
<keyword evidence="6" id="KW-1185">Reference proteome</keyword>
<comment type="subcellular location">
    <subcellularLocation>
        <location evidence="1">Nucleus</location>
    </subcellularLocation>
</comment>
<dbReference type="EMBL" id="JACAZE010000022">
    <property type="protein sequence ID" value="KAF7292456.1"/>
    <property type="molecule type" value="Genomic_DNA"/>
</dbReference>
<evidence type="ECO:0000313" key="5">
    <source>
        <dbReference type="EMBL" id="KAF7292456.1"/>
    </source>
</evidence>
<feature type="compositionally biased region" description="Low complexity" evidence="4">
    <location>
        <begin position="24"/>
        <end position="53"/>
    </location>
</feature>
<evidence type="ECO:0000256" key="3">
    <source>
        <dbReference type="ARBA" id="ARBA00023242"/>
    </source>
</evidence>
<feature type="compositionally biased region" description="Basic and acidic residues" evidence="4">
    <location>
        <begin position="340"/>
        <end position="359"/>
    </location>
</feature>
<feature type="region of interest" description="Disordered" evidence="4">
    <location>
        <begin position="460"/>
        <end position="517"/>
    </location>
</feature>
<evidence type="ECO:0000256" key="4">
    <source>
        <dbReference type="SAM" id="MobiDB-lite"/>
    </source>
</evidence>
<dbReference type="Proteomes" id="UP000613580">
    <property type="component" value="Unassembled WGS sequence"/>
</dbReference>
<dbReference type="GO" id="GO:0016592">
    <property type="term" value="C:mediator complex"/>
    <property type="evidence" value="ECO:0007669"/>
    <property type="project" value="InterPro"/>
</dbReference>
<evidence type="ECO:0008006" key="7">
    <source>
        <dbReference type="Google" id="ProtNLM"/>
    </source>
</evidence>
<comment type="caution">
    <text evidence="5">The sequence shown here is derived from an EMBL/GenBank/DDBJ whole genome shotgun (WGS) entry which is preliminary data.</text>
</comment>
<feature type="compositionally biased region" description="Polar residues" evidence="4">
    <location>
        <begin position="170"/>
        <end position="186"/>
    </location>
</feature>
<keyword evidence="3" id="KW-0539">Nucleus</keyword>
<dbReference type="GO" id="GO:0003712">
    <property type="term" value="F:transcription coregulator activity"/>
    <property type="evidence" value="ECO:0007669"/>
    <property type="project" value="InterPro"/>
</dbReference>
<feature type="region of interest" description="Disordered" evidence="4">
    <location>
        <begin position="18"/>
        <end position="268"/>
    </location>
</feature>
<comment type="similarity">
    <text evidence="2">Belongs to the Mediator complex subunit 20 family.</text>
</comment>
<feature type="compositionally biased region" description="Pro residues" evidence="4">
    <location>
        <begin position="102"/>
        <end position="122"/>
    </location>
</feature>
<protein>
    <recommendedName>
        <fullName evidence="7">Mediator complex subunit 20</fullName>
    </recommendedName>
</protein>
<gene>
    <name evidence="5" type="ORF">HMN09_01229700</name>
</gene>
<organism evidence="5 6">
    <name type="scientific">Mycena chlorophos</name>
    <name type="common">Agaric fungus</name>
    <name type="synonym">Agaricus chlorophos</name>
    <dbReference type="NCBI Taxonomy" id="658473"/>
    <lineage>
        <taxon>Eukaryota</taxon>
        <taxon>Fungi</taxon>
        <taxon>Dikarya</taxon>
        <taxon>Basidiomycota</taxon>
        <taxon>Agaricomycotina</taxon>
        <taxon>Agaricomycetes</taxon>
        <taxon>Agaricomycetidae</taxon>
        <taxon>Agaricales</taxon>
        <taxon>Marasmiineae</taxon>
        <taxon>Mycenaceae</taxon>
        <taxon>Mycena</taxon>
    </lineage>
</organism>
<dbReference type="AlphaFoldDB" id="A0A8H6VUI9"/>
<reference evidence="5" key="1">
    <citation type="submission" date="2020-05" db="EMBL/GenBank/DDBJ databases">
        <title>Mycena genomes resolve the evolution of fungal bioluminescence.</title>
        <authorList>
            <person name="Tsai I.J."/>
        </authorList>
    </citation>
    <scope>NUCLEOTIDE SEQUENCE</scope>
    <source>
        <strain evidence="5">110903Hualien_Pintung</strain>
    </source>
</reference>
<accession>A0A8H6VUI9</accession>
<feature type="compositionally biased region" description="Acidic residues" evidence="4">
    <location>
        <begin position="485"/>
        <end position="496"/>
    </location>
</feature>
<dbReference type="OrthoDB" id="2536675at2759"/>
<name>A0A8H6VUI9_MYCCL</name>
<evidence type="ECO:0000256" key="2">
    <source>
        <dbReference type="ARBA" id="ARBA00010743"/>
    </source>
</evidence>
<sequence>MSSTLLLSPPRSILLLPTKQSNNSLSSAASSASSHSSSSASSSSSSVTTSTSTQGPGRKIRFAPLPDPRRAVLLTPEGTEIPLPDGDSPELPASAYAHPLRSPLPRPPPSPATPTTPLPSSPPSSYSRSSGTWPRPKGLLRTFRKGTTPASSTDSLTPTPSVETGPDPNLETSLQRWSSGNSTLNGSPLARTQSQTSTSSKRPGRSRSIFRMGGGDKAKSRTSSVPPALNPFANSLGSTPKRGTRMLNGRVYGSRNGDGRNPFANARDTEPDFVEWGYGGMGSVKHGVGSSAWNKVQAGGAKTNSADGDGDGHVGMGVVGHGDDDDDDGSGMGWVRRRREAREREAREREERERAEKEAQVVNAEGDGGGGEDEDEDSASANLPTPTATEPPTSFSSSNTPLGTPAIPFTSSPLVGGTPTQEEEHVLRAVNVPAGFRGHHHSHSHGHHRSSSNTLAALNVPGVHITPPDDGPADAPPSSASESGSESDEEDDDDEPNANQSNEDYEEDEEETDDEQQRVTALGAGVEKISRHKDHQLVQENLLLNHNGVYKAPWNLSISLYRSTLANVPDRTIFTLTMDQSVFVLVDDPAAPNRADVVDAGQEALYLQRHLHYRYTFLTLRPPSGLEQLLAQLNARWKPVREVNAQRGQPSQQLAIEGYIYALGTDWIVRVGNVVLPGGAIRGMVLEAEYLPLPILQSPDQDGSSELLSNLLTSILPMVDEAKIVAVTISDAQWKDVLWDGEDSADPGPVEEENEDDIYAWGDTVPHEKNDWQGVNRDRRSAFLILGGLRSESLLG</sequence>
<evidence type="ECO:0000313" key="6">
    <source>
        <dbReference type="Proteomes" id="UP000613580"/>
    </source>
</evidence>
<feature type="region of interest" description="Disordered" evidence="4">
    <location>
        <begin position="298"/>
        <end position="430"/>
    </location>
</feature>
<dbReference type="Pfam" id="PF08612">
    <property type="entry name" value="Med20"/>
    <property type="match status" value="1"/>
</dbReference>
<dbReference type="GO" id="GO:0006357">
    <property type="term" value="P:regulation of transcription by RNA polymerase II"/>
    <property type="evidence" value="ECO:0007669"/>
    <property type="project" value="InterPro"/>
</dbReference>
<proteinExistence type="inferred from homology"/>
<evidence type="ECO:0000256" key="1">
    <source>
        <dbReference type="ARBA" id="ARBA00004123"/>
    </source>
</evidence>
<feature type="compositionally biased region" description="Polar residues" evidence="4">
    <location>
        <begin position="148"/>
        <end position="162"/>
    </location>
</feature>
<feature type="compositionally biased region" description="Polar residues" evidence="4">
    <location>
        <begin position="379"/>
        <end position="402"/>
    </location>
</feature>
<dbReference type="InterPro" id="IPR013921">
    <property type="entry name" value="Mediator_Med20"/>
</dbReference>